<evidence type="ECO:0000256" key="2">
    <source>
        <dbReference type="ARBA" id="ARBA00022833"/>
    </source>
</evidence>
<dbReference type="InterPro" id="IPR001138">
    <property type="entry name" value="Zn2Cys6_DnaBD"/>
</dbReference>
<dbReference type="PANTHER" id="PTHR31944">
    <property type="entry name" value="HEME-RESPONSIVE ZINC FINGER TRANSCRIPTION FACTOR HAP1"/>
    <property type="match status" value="1"/>
</dbReference>
<keyword evidence="1" id="KW-0479">Metal-binding</keyword>
<dbReference type="InterPro" id="IPR051430">
    <property type="entry name" value="Fungal_TF_Env_Response"/>
</dbReference>
<evidence type="ECO:0000256" key="5">
    <source>
        <dbReference type="ARBA" id="ARBA00023163"/>
    </source>
</evidence>
<reference evidence="8 9" key="1">
    <citation type="submission" date="2018-06" db="EMBL/GenBank/DDBJ databases">
        <title>Complete Genomes of Monosporascus.</title>
        <authorList>
            <person name="Robinson A.J."/>
            <person name="Natvig D.O."/>
        </authorList>
    </citation>
    <scope>NUCLEOTIDE SEQUENCE [LARGE SCALE GENOMIC DNA]</scope>
    <source>
        <strain evidence="8 9">CBS 609.92</strain>
    </source>
</reference>
<name>A0ABY0HHB8_9PEZI</name>
<feature type="domain" description="Zn(2)-C6 fungal-type" evidence="7">
    <location>
        <begin position="14"/>
        <end position="43"/>
    </location>
</feature>
<protein>
    <recommendedName>
        <fullName evidence="7">Zn(2)-C6 fungal-type domain-containing protein</fullName>
    </recommendedName>
</protein>
<dbReference type="SUPFAM" id="SSF57701">
    <property type="entry name" value="Zn2/Cys6 DNA-binding domain"/>
    <property type="match status" value="1"/>
</dbReference>
<dbReference type="InterPro" id="IPR007219">
    <property type="entry name" value="XnlR_reg_dom"/>
</dbReference>
<evidence type="ECO:0000259" key="7">
    <source>
        <dbReference type="PROSITE" id="PS50048"/>
    </source>
</evidence>
<dbReference type="SMART" id="SM00906">
    <property type="entry name" value="Fungal_trans"/>
    <property type="match status" value="1"/>
</dbReference>
<evidence type="ECO:0000256" key="4">
    <source>
        <dbReference type="ARBA" id="ARBA00023125"/>
    </source>
</evidence>
<dbReference type="Pfam" id="PF04082">
    <property type="entry name" value="Fungal_trans"/>
    <property type="match status" value="1"/>
</dbReference>
<dbReference type="InterPro" id="IPR036864">
    <property type="entry name" value="Zn2-C6_fun-type_DNA-bd_sf"/>
</dbReference>
<dbReference type="Pfam" id="PF00172">
    <property type="entry name" value="Zn_clus"/>
    <property type="match status" value="1"/>
</dbReference>
<dbReference type="EMBL" id="QJNS01000018">
    <property type="protein sequence ID" value="RYO93406.1"/>
    <property type="molecule type" value="Genomic_DNA"/>
</dbReference>
<accession>A0ABY0HHB8</accession>
<organism evidence="8 9">
    <name type="scientific">Monosporascus cannonballus</name>
    <dbReference type="NCBI Taxonomy" id="155416"/>
    <lineage>
        <taxon>Eukaryota</taxon>
        <taxon>Fungi</taxon>
        <taxon>Dikarya</taxon>
        <taxon>Ascomycota</taxon>
        <taxon>Pezizomycotina</taxon>
        <taxon>Sordariomycetes</taxon>
        <taxon>Xylariomycetidae</taxon>
        <taxon>Xylariales</taxon>
        <taxon>Xylariales incertae sedis</taxon>
        <taxon>Monosporascus</taxon>
    </lineage>
</organism>
<comment type="caution">
    <text evidence="8">The sequence shown here is derived from an EMBL/GenBank/DDBJ whole genome shotgun (WGS) entry which is preliminary data.</text>
</comment>
<evidence type="ECO:0000313" key="8">
    <source>
        <dbReference type="EMBL" id="RYO93406.1"/>
    </source>
</evidence>
<dbReference type="PROSITE" id="PS50048">
    <property type="entry name" value="ZN2_CY6_FUNGAL_2"/>
    <property type="match status" value="1"/>
</dbReference>
<dbReference type="PROSITE" id="PS00463">
    <property type="entry name" value="ZN2_CY6_FUNGAL_1"/>
    <property type="match status" value="1"/>
</dbReference>
<keyword evidence="9" id="KW-1185">Reference proteome</keyword>
<sequence length="620" mass="69518">MERQSRRRRRPALSCLECRRRKIKCNRNDPCAHCVSARSKCTYRIYDNEPVIQQRSDRGASQGSKAGLSIHVASSLGQADHTRADELITEYGNNLSGSGVAEVPGRLDDTPNTLGRDDIQPSNLALDAELDFATILACFTEASGSSEGTSFEGAETRALIDQIGDLLRKCKNISRSSKVGRPSRHLSSPQFGFAPLSRDMADEMASLYLQSFELVYRIPHIPTFWAEYRKYWDHPEGVTTKLRLKVLLVIGIGSSLSEQGSKDEGFPRMVRQWVYAAQTWLSGPLEKDRLDIAGLQIHCLANLARQIFSIGGDLVWMSTGSIVHRAMQIGLHRDPKHFPAMSVLEAELRRRLWATILEMVVQSSLDSAMPPRISFYEFDTEAPSNINDEGVGESTAALRPRPKGAYTATSIQLLLLDSLLTRLRMLHLLSGLRCEFSYRDVLKLSSEITDACRACSSFVKENEGSGVRPFHRNLLDYLVRRFMIPLHYTFASRARTNPLFYYSLKVSLDVPLALLSPEPDEGFSRLMAGGGWFREGIRYASSVISLELIAQAEAQRLDGTLNRNSQYRDLLKQTLRDMLSLSAERIRRSETNVKAHMFISMVMAQTEAIEADTPCELKVA</sequence>
<dbReference type="CDD" id="cd12148">
    <property type="entry name" value="fungal_TF_MHR"/>
    <property type="match status" value="1"/>
</dbReference>
<keyword evidence="6" id="KW-0539">Nucleus</keyword>
<dbReference type="SMART" id="SM00066">
    <property type="entry name" value="GAL4"/>
    <property type="match status" value="1"/>
</dbReference>
<dbReference type="PANTHER" id="PTHR31944:SF129">
    <property type="entry name" value="ASPYRIDONES CLUSTER REGULATOR APDR-RELATED"/>
    <property type="match status" value="1"/>
</dbReference>
<evidence type="ECO:0000256" key="1">
    <source>
        <dbReference type="ARBA" id="ARBA00022723"/>
    </source>
</evidence>
<dbReference type="Proteomes" id="UP000294003">
    <property type="component" value="Unassembled WGS sequence"/>
</dbReference>
<dbReference type="Gene3D" id="4.10.240.10">
    <property type="entry name" value="Zn(2)-C6 fungal-type DNA-binding domain"/>
    <property type="match status" value="1"/>
</dbReference>
<keyword evidence="5" id="KW-0804">Transcription</keyword>
<keyword evidence="4" id="KW-0238">DNA-binding</keyword>
<proteinExistence type="predicted"/>
<keyword evidence="2" id="KW-0862">Zinc</keyword>
<evidence type="ECO:0000256" key="3">
    <source>
        <dbReference type="ARBA" id="ARBA00023015"/>
    </source>
</evidence>
<evidence type="ECO:0000313" key="9">
    <source>
        <dbReference type="Proteomes" id="UP000294003"/>
    </source>
</evidence>
<evidence type="ECO:0000256" key="6">
    <source>
        <dbReference type="ARBA" id="ARBA00023242"/>
    </source>
</evidence>
<dbReference type="CDD" id="cd00067">
    <property type="entry name" value="GAL4"/>
    <property type="match status" value="1"/>
</dbReference>
<keyword evidence="3" id="KW-0805">Transcription regulation</keyword>
<gene>
    <name evidence="8" type="ORF">DL762_001105</name>
</gene>